<accession>A0A9W7DF87</accession>
<feature type="compositionally biased region" description="Polar residues" evidence="1">
    <location>
        <begin position="14"/>
        <end position="26"/>
    </location>
</feature>
<comment type="caution">
    <text evidence="3">The sequence shown here is derived from an EMBL/GenBank/DDBJ whole genome shotgun (WGS) entry which is preliminary data.</text>
</comment>
<gene>
    <name evidence="3" type="ORF">Amon01_000360800</name>
    <name evidence="2" type="ORF">Amon01_000889000</name>
</gene>
<dbReference type="Proteomes" id="UP001165063">
    <property type="component" value="Unassembled WGS sequence"/>
</dbReference>
<dbReference type="AlphaFoldDB" id="A0A9W7DF87"/>
<organism evidence="3 4">
    <name type="scientific">Ambrosiozyma monospora</name>
    <name type="common">Yeast</name>
    <name type="synonym">Endomycopsis monosporus</name>
    <dbReference type="NCBI Taxonomy" id="43982"/>
    <lineage>
        <taxon>Eukaryota</taxon>
        <taxon>Fungi</taxon>
        <taxon>Dikarya</taxon>
        <taxon>Ascomycota</taxon>
        <taxon>Saccharomycotina</taxon>
        <taxon>Pichiomycetes</taxon>
        <taxon>Pichiales</taxon>
        <taxon>Pichiaceae</taxon>
        <taxon>Ambrosiozyma</taxon>
    </lineage>
</organism>
<feature type="region of interest" description="Disordered" evidence="1">
    <location>
        <begin position="1"/>
        <end position="80"/>
    </location>
</feature>
<reference evidence="3" key="1">
    <citation type="submission" date="2023-04" db="EMBL/GenBank/DDBJ databases">
        <title>Ambrosiozyma monospora NBRC 1965.</title>
        <authorList>
            <person name="Ichikawa N."/>
            <person name="Sato H."/>
            <person name="Tonouchi N."/>
        </authorList>
    </citation>
    <scope>NUCLEOTIDE SEQUENCE</scope>
    <source>
        <strain evidence="3">NBRC 1965</strain>
    </source>
</reference>
<protein>
    <submittedName>
        <fullName evidence="3">Unnamed protein product</fullName>
    </submittedName>
</protein>
<evidence type="ECO:0000256" key="1">
    <source>
        <dbReference type="SAM" id="MobiDB-lite"/>
    </source>
</evidence>
<feature type="compositionally biased region" description="Basic and acidic residues" evidence="1">
    <location>
        <begin position="1"/>
        <end position="13"/>
    </location>
</feature>
<keyword evidence="4" id="KW-1185">Reference proteome</keyword>
<evidence type="ECO:0000313" key="2">
    <source>
        <dbReference type="EMBL" id="GME67635.1"/>
    </source>
</evidence>
<feature type="compositionally biased region" description="Gly residues" evidence="1">
    <location>
        <begin position="31"/>
        <end position="46"/>
    </location>
</feature>
<dbReference type="EMBL" id="BSXU01001551">
    <property type="protein sequence ID" value="GMG28664.1"/>
    <property type="molecule type" value="Genomic_DNA"/>
</dbReference>
<evidence type="ECO:0000313" key="4">
    <source>
        <dbReference type="Proteomes" id="UP001165063"/>
    </source>
</evidence>
<evidence type="ECO:0000313" key="3">
    <source>
        <dbReference type="EMBL" id="GMG28664.1"/>
    </source>
</evidence>
<sequence length="80" mass="8509">MNNDNNLKEKTSDLYESQKGNIQNAKEQVMSGGGNKSGGGSGGNNKAGGLDTEEMKEKAMDAMNKMKGSDKMKDSFGTKD</sequence>
<name>A0A9W7DF87_AMBMO</name>
<feature type="compositionally biased region" description="Basic and acidic residues" evidence="1">
    <location>
        <begin position="67"/>
        <end position="80"/>
    </location>
</feature>
<dbReference type="EMBL" id="BSXU01008907">
    <property type="protein sequence ID" value="GME67635.1"/>
    <property type="molecule type" value="Genomic_DNA"/>
</dbReference>
<proteinExistence type="predicted"/>